<name>A0ABT7PFC0_9BACT</name>
<dbReference type="RefSeq" id="WP_289162683.1">
    <property type="nucleotide sequence ID" value="NZ_JASZZN010000004.1"/>
</dbReference>
<comment type="caution">
    <text evidence="1">The sequence shown here is derived from an EMBL/GenBank/DDBJ whole genome shotgun (WGS) entry which is preliminary data.</text>
</comment>
<protein>
    <submittedName>
        <fullName evidence="1">Crosslink repair DNA glycosylase YcaQ family protein</fullName>
    </submittedName>
</protein>
<reference evidence="1 2" key="1">
    <citation type="submission" date="2023-06" db="EMBL/GenBank/DDBJ databases">
        <title>Roseiconus lacunae JC819 isolated from Gulf of Mannar region, Tamil Nadu.</title>
        <authorList>
            <person name="Pk S."/>
            <person name="Ch S."/>
            <person name="Ch V.R."/>
        </authorList>
    </citation>
    <scope>NUCLEOTIDE SEQUENCE [LARGE SCALE GENOMIC DNA]</scope>
    <source>
        <strain evidence="1 2">JC819</strain>
    </source>
</reference>
<dbReference type="InterPro" id="IPR009351">
    <property type="entry name" value="AlkZ-like"/>
</dbReference>
<accession>A0ABT7PFC0</accession>
<gene>
    <name evidence="1" type="ORF">QTN89_07150</name>
</gene>
<dbReference type="PANTHER" id="PTHR30528:SF0">
    <property type="entry name" value="CYTOPLASMIC PROTEIN"/>
    <property type="match status" value="1"/>
</dbReference>
<sequence>MLELTKSSARRIALAAQGFAQARPKGSVTRRHFRRALDHMQVLQLDSVNVVCRSHFLPMFARLGCFERSKLDHWLWRSRENVEYVGHEASITPSSTRALLAHRFTENRWGREKIERDHPDYVQAILEEVRDRGALSVRDLSDPGKRSHSWWGGPLGKKTLEWLYTSGRLAICHRDQSFVTHYDLPERVLDEATFKTMPVERRAAQKALLMIAARSHGIGTVDDLADYFRIRMPEARPLIMELVEEGQLQTTRVEDWSKPGFLHPQAKRPRQIHAQTFLSPFDPIVWYRPRAARLFDFQYKIEIYTPAEKRIFGYYVLPFLFGDRIVGRADIKADRRESTLLAKACYLEANSDAEAVAPAFAASLKELAIFLGLDRISVGRKGNLSRQVAKSLRD</sequence>
<dbReference type="Proteomes" id="UP001239462">
    <property type="component" value="Unassembled WGS sequence"/>
</dbReference>
<dbReference type="EMBL" id="JASZZN010000004">
    <property type="protein sequence ID" value="MDM4015200.1"/>
    <property type="molecule type" value="Genomic_DNA"/>
</dbReference>
<keyword evidence="2" id="KW-1185">Reference proteome</keyword>
<evidence type="ECO:0000313" key="1">
    <source>
        <dbReference type="EMBL" id="MDM4015200.1"/>
    </source>
</evidence>
<organism evidence="1 2">
    <name type="scientific">Roseiconus lacunae</name>
    <dbReference type="NCBI Taxonomy" id="2605694"/>
    <lineage>
        <taxon>Bacteria</taxon>
        <taxon>Pseudomonadati</taxon>
        <taxon>Planctomycetota</taxon>
        <taxon>Planctomycetia</taxon>
        <taxon>Pirellulales</taxon>
        <taxon>Pirellulaceae</taxon>
        <taxon>Roseiconus</taxon>
    </lineage>
</organism>
<evidence type="ECO:0000313" key="2">
    <source>
        <dbReference type="Proteomes" id="UP001239462"/>
    </source>
</evidence>
<dbReference type="PANTHER" id="PTHR30528">
    <property type="entry name" value="CYTOPLASMIC PROTEIN"/>
    <property type="match status" value="1"/>
</dbReference>
<dbReference type="Pfam" id="PF06224">
    <property type="entry name" value="AlkZ-like"/>
    <property type="match status" value="1"/>
</dbReference>
<proteinExistence type="predicted"/>